<sequence length="95" mass="10713">MGRLRQRTESWSAESNTEVLRLVCAAGDADGFALQTSWTVYWNSSWRLEETVGASLDDINLPLATTSNDYLPLIQKVNPISLDCLYDTIRRYIGV</sequence>
<proteinExistence type="predicted"/>
<reference evidence="1" key="1">
    <citation type="journal article" date="2022" name="bioRxiv">
        <title>Sequencing and chromosome-scale assembly of the giantPleurodeles waltlgenome.</title>
        <authorList>
            <person name="Brown T."/>
            <person name="Elewa A."/>
            <person name="Iarovenko S."/>
            <person name="Subramanian E."/>
            <person name="Araus A.J."/>
            <person name="Petzold A."/>
            <person name="Susuki M."/>
            <person name="Suzuki K.-i.T."/>
            <person name="Hayashi T."/>
            <person name="Toyoda A."/>
            <person name="Oliveira C."/>
            <person name="Osipova E."/>
            <person name="Leigh N.D."/>
            <person name="Simon A."/>
            <person name="Yun M.H."/>
        </authorList>
    </citation>
    <scope>NUCLEOTIDE SEQUENCE</scope>
    <source>
        <strain evidence="1">20211129_DDA</strain>
        <tissue evidence="1">Liver</tissue>
    </source>
</reference>
<evidence type="ECO:0000313" key="2">
    <source>
        <dbReference type="Proteomes" id="UP001066276"/>
    </source>
</evidence>
<protein>
    <recommendedName>
        <fullName evidence="3">Leptin receptor</fullName>
    </recommendedName>
</protein>
<dbReference type="EMBL" id="JANPWB010000010">
    <property type="protein sequence ID" value="KAJ1145982.1"/>
    <property type="molecule type" value="Genomic_DNA"/>
</dbReference>
<keyword evidence="2" id="KW-1185">Reference proteome</keyword>
<gene>
    <name evidence="1" type="ORF">NDU88_012265</name>
</gene>
<dbReference type="AlphaFoldDB" id="A0AAV7R2R6"/>
<organism evidence="1 2">
    <name type="scientific">Pleurodeles waltl</name>
    <name type="common">Iberian ribbed newt</name>
    <dbReference type="NCBI Taxonomy" id="8319"/>
    <lineage>
        <taxon>Eukaryota</taxon>
        <taxon>Metazoa</taxon>
        <taxon>Chordata</taxon>
        <taxon>Craniata</taxon>
        <taxon>Vertebrata</taxon>
        <taxon>Euteleostomi</taxon>
        <taxon>Amphibia</taxon>
        <taxon>Batrachia</taxon>
        <taxon>Caudata</taxon>
        <taxon>Salamandroidea</taxon>
        <taxon>Salamandridae</taxon>
        <taxon>Pleurodelinae</taxon>
        <taxon>Pleurodeles</taxon>
    </lineage>
</organism>
<dbReference type="Proteomes" id="UP001066276">
    <property type="component" value="Chromosome 6"/>
</dbReference>
<evidence type="ECO:0008006" key="3">
    <source>
        <dbReference type="Google" id="ProtNLM"/>
    </source>
</evidence>
<accession>A0AAV7R2R6</accession>
<name>A0AAV7R2R6_PLEWA</name>
<evidence type="ECO:0000313" key="1">
    <source>
        <dbReference type="EMBL" id="KAJ1145982.1"/>
    </source>
</evidence>
<comment type="caution">
    <text evidence="1">The sequence shown here is derived from an EMBL/GenBank/DDBJ whole genome shotgun (WGS) entry which is preliminary data.</text>
</comment>